<dbReference type="OrthoDB" id="1119469at2"/>
<dbReference type="Proteomes" id="UP000192393">
    <property type="component" value="Unassembled WGS sequence"/>
</dbReference>
<dbReference type="Gene3D" id="1.25.40.10">
    <property type="entry name" value="Tetratricopeptide repeat domain"/>
    <property type="match status" value="1"/>
</dbReference>
<organism evidence="2 3">
    <name type="scientific">Moheibacter sediminis</name>
    <dbReference type="NCBI Taxonomy" id="1434700"/>
    <lineage>
        <taxon>Bacteria</taxon>
        <taxon>Pseudomonadati</taxon>
        <taxon>Bacteroidota</taxon>
        <taxon>Flavobacteriia</taxon>
        <taxon>Flavobacteriales</taxon>
        <taxon>Weeksellaceae</taxon>
        <taxon>Moheibacter</taxon>
    </lineage>
</organism>
<keyword evidence="3" id="KW-1185">Reference proteome</keyword>
<evidence type="ECO:0000313" key="3">
    <source>
        <dbReference type="Proteomes" id="UP000192393"/>
    </source>
</evidence>
<sequence>MNKYIKLVLAVLMISGAVYLITDREYAWGFILIFLSIIPILLFFRNEYILLAFWQMRKQNLEKAKTWLLKITNPEGQLVRKQMGYFNYLMGITEAQTNVNASEKYMRKALDYGLSFKHDRAMAKLSLAGAVMAKGRKQEAEILLKEAKALDNQGMFTDQIKMMQEQMKRVNVGKNMQNPHMRRKGKYF</sequence>
<proteinExistence type="predicted"/>
<gene>
    <name evidence="2" type="ORF">SAMN06296427_10720</name>
</gene>
<feature type="transmembrane region" description="Helical" evidence="1">
    <location>
        <begin position="28"/>
        <end position="54"/>
    </location>
</feature>
<dbReference type="InterPro" id="IPR011990">
    <property type="entry name" value="TPR-like_helical_dom_sf"/>
</dbReference>
<dbReference type="SUPFAM" id="SSF81901">
    <property type="entry name" value="HCP-like"/>
    <property type="match status" value="1"/>
</dbReference>
<keyword evidence="1" id="KW-0812">Transmembrane</keyword>
<dbReference type="RefSeq" id="WP_084017711.1">
    <property type="nucleotide sequence ID" value="NZ_FWXS01000007.1"/>
</dbReference>
<dbReference type="AlphaFoldDB" id="A0A1W2BPC0"/>
<name>A0A1W2BPC0_9FLAO</name>
<reference evidence="2 3" key="1">
    <citation type="submission" date="2017-04" db="EMBL/GenBank/DDBJ databases">
        <authorList>
            <person name="Afonso C.L."/>
            <person name="Miller P.J."/>
            <person name="Scott M.A."/>
            <person name="Spackman E."/>
            <person name="Goraichik I."/>
            <person name="Dimitrov K.M."/>
            <person name="Suarez D.L."/>
            <person name="Swayne D.E."/>
        </authorList>
    </citation>
    <scope>NUCLEOTIDE SEQUENCE [LARGE SCALE GENOMIC DNA]</scope>
    <source>
        <strain evidence="2 3">CGMCC 1.12708</strain>
    </source>
</reference>
<dbReference type="STRING" id="1434700.SAMN06296427_10720"/>
<dbReference type="EMBL" id="FWXS01000007">
    <property type="protein sequence ID" value="SMC74740.1"/>
    <property type="molecule type" value="Genomic_DNA"/>
</dbReference>
<accession>A0A1W2BPC0</accession>
<protein>
    <recommendedName>
        <fullName evidence="4">DUF2892 domain-containing protein</fullName>
    </recommendedName>
</protein>
<feature type="transmembrane region" description="Helical" evidence="1">
    <location>
        <begin position="7"/>
        <end position="22"/>
    </location>
</feature>
<evidence type="ECO:0000313" key="2">
    <source>
        <dbReference type="EMBL" id="SMC74740.1"/>
    </source>
</evidence>
<evidence type="ECO:0000256" key="1">
    <source>
        <dbReference type="SAM" id="Phobius"/>
    </source>
</evidence>
<keyword evidence="1" id="KW-0472">Membrane</keyword>
<evidence type="ECO:0008006" key="4">
    <source>
        <dbReference type="Google" id="ProtNLM"/>
    </source>
</evidence>
<keyword evidence="1" id="KW-1133">Transmembrane helix</keyword>